<dbReference type="PANTHER" id="PTHR40940">
    <property type="entry name" value="PROTEIN BATD-RELATED"/>
    <property type="match status" value="1"/>
</dbReference>
<reference evidence="2 3" key="1">
    <citation type="journal article" date="2019" name="Environ. Microbiol.">
        <title>Species interactions and distinct microbial communities in high Arctic permafrost affected cryosols are associated with the CH4 and CO2 gas fluxes.</title>
        <authorList>
            <person name="Altshuler I."/>
            <person name="Hamel J."/>
            <person name="Turney S."/>
            <person name="Magnuson E."/>
            <person name="Levesque R."/>
            <person name="Greer C."/>
            <person name="Whyte L.G."/>
        </authorList>
    </citation>
    <scope>NUCLEOTIDE SEQUENCE [LARGE SCALE GENOMIC DNA]</scope>
    <source>
        <strain evidence="2 3">S9.2P</strain>
    </source>
</reference>
<accession>A0A502GXQ9</accession>
<dbReference type="PANTHER" id="PTHR40940:SF2">
    <property type="entry name" value="BATD"/>
    <property type="match status" value="1"/>
</dbReference>
<evidence type="ECO:0000313" key="2">
    <source>
        <dbReference type="EMBL" id="TPG67207.1"/>
    </source>
</evidence>
<feature type="transmembrane region" description="Helical" evidence="1">
    <location>
        <begin position="480"/>
        <end position="499"/>
    </location>
</feature>
<gene>
    <name evidence="2" type="ORF">EAH73_05615</name>
</gene>
<keyword evidence="3" id="KW-1185">Reference proteome</keyword>
<dbReference type="AlphaFoldDB" id="A0A502GXQ9"/>
<proteinExistence type="predicted"/>
<protein>
    <recommendedName>
        <fullName evidence="4">Protein BatD</fullName>
    </recommendedName>
</protein>
<dbReference type="EMBL" id="RCYZ01000002">
    <property type="protein sequence ID" value="TPG67207.1"/>
    <property type="molecule type" value="Genomic_DNA"/>
</dbReference>
<evidence type="ECO:0000256" key="1">
    <source>
        <dbReference type="SAM" id="Phobius"/>
    </source>
</evidence>
<comment type="caution">
    <text evidence="2">The sequence shown here is derived from an EMBL/GenBank/DDBJ whole genome shotgun (WGS) entry which is preliminary data.</text>
</comment>
<dbReference type="Proteomes" id="UP000317646">
    <property type="component" value="Unassembled WGS sequence"/>
</dbReference>
<keyword evidence="1" id="KW-0812">Transmembrane</keyword>
<dbReference type="InterPro" id="IPR025738">
    <property type="entry name" value="BatD"/>
</dbReference>
<keyword evidence="1" id="KW-1133">Transmembrane helix</keyword>
<evidence type="ECO:0000313" key="3">
    <source>
        <dbReference type="Proteomes" id="UP000317646"/>
    </source>
</evidence>
<organism evidence="2 3">
    <name type="scientific">Hymenobacter nivis</name>
    <dbReference type="NCBI Taxonomy" id="1850093"/>
    <lineage>
        <taxon>Bacteria</taxon>
        <taxon>Pseudomonadati</taxon>
        <taxon>Bacteroidota</taxon>
        <taxon>Cytophagia</taxon>
        <taxon>Cytophagales</taxon>
        <taxon>Hymenobacteraceae</taxon>
        <taxon>Hymenobacter</taxon>
    </lineage>
</organism>
<sequence>MTKRLKTIALQFLFIIFLVSADILCWAQPEGPRVALVPGPASVPVTGIYTLAFRLRGEALAEYSDFPDLEGFKKAGKTSTTTTQLVAGQRFTELTLTQRYAPYGEGDYAIKPFQLTVNGVRVRGGGTTVHVGPAVVAVPPAKAPAADAAPLQGVGALDQLFGKPKPALYFDVPDRGALALEADRRQVFVGEGVRVALSFYLRPADQAVLAFHDFDDQLPRLIGQLRQTTAWEVPAAEQRVLPDTVRRGGELLLRFRLAETTYYPLTAQPLRFPPLALTMTKFRLLKKPEPGVDGRLAQYKTYLAPALVVAVRPLPARRGGGPPAAVGHYQLRESISRTEFAAGQAFGYTFGVEGRGNLGALPPPVLAPRPGLAVYGPEVRDEALPGGGGRKLFRYRLVAQRPGPLPLDSLFQLAVFDPTTGRYDTLRSALRLQIRAGASAPAGPPVAADAAPSDPFYGPAIARADAVWQPLDAYRQARRYAGALLVGLLGLATAGWWQARRRAN</sequence>
<evidence type="ECO:0008006" key="4">
    <source>
        <dbReference type="Google" id="ProtNLM"/>
    </source>
</evidence>
<keyword evidence="1" id="KW-0472">Membrane</keyword>
<name>A0A502GXQ9_9BACT</name>